<keyword evidence="3" id="KW-1185">Reference proteome</keyword>
<evidence type="ECO:0000313" key="3">
    <source>
        <dbReference type="Proteomes" id="UP001385951"/>
    </source>
</evidence>
<organism evidence="2 3">
    <name type="scientific">Cerrena zonata</name>
    <dbReference type="NCBI Taxonomy" id="2478898"/>
    <lineage>
        <taxon>Eukaryota</taxon>
        <taxon>Fungi</taxon>
        <taxon>Dikarya</taxon>
        <taxon>Basidiomycota</taxon>
        <taxon>Agaricomycotina</taxon>
        <taxon>Agaricomycetes</taxon>
        <taxon>Polyporales</taxon>
        <taxon>Cerrenaceae</taxon>
        <taxon>Cerrena</taxon>
    </lineage>
</organism>
<dbReference type="Pfam" id="PF13391">
    <property type="entry name" value="HNH_2"/>
    <property type="match status" value="1"/>
</dbReference>
<dbReference type="AlphaFoldDB" id="A0AAW0FJ90"/>
<evidence type="ECO:0000259" key="1">
    <source>
        <dbReference type="Pfam" id="PF13391"/>
    </source>
</evidence>
<dbReference type="EMBL" id="JASBNA010000050">
    <property type="protein sequence ID" value="KAK7680287.1"/>
    <property type="molecule type" value="Genomic_DNA"/>
</dbReference>
<feature type="domain" description="HNH nuclease" evidence="1">
    <location>
        <begin position="173"/>
        <end position="275"/>
    </location>
</feature>
<accession>A0AAW0FJ90</accession>
<sequence>MSRSDFPLPATDSIAPAHPRSADIRSTYAFVLDAERAALSYVEGGSLTNATTNAYTANVVSLVCARIVGYLIIEPLNETARAHVLNEVKSCHAKYGDSQEELYDSIYTLGTHYLNHFIRPFKKYKGRTPTPSGHVSCPSFDRKQEFIKANLVSTPTSHSQLKINALIRDGYRCMVTGKFDSDSLSKITELAIEFRSYQSARKDYGTTNCCHIIPASTNMNLVDDKAEDVASVWTVLSNFGEPNLVNELRGANTHRLENILTLDYTPHNWFDQLNMWFDKVDPLDQNDHRYFVRLAEAIGSFVYPEFPKEIEFVNHAPDFITLPLPDYRYLRIHAACAKIAHLSGASEYIDQVFQDIERMPALANDGSSADVLSNALICLADVETY</sequence>
<dbReference type="Proteomes" id="UP001385951">
    <property type="component" value="Unassembled WGS sequence"/>
</dbReference>
<gene>
    <name evidence="2" type="ORF">QCA50_016527</name>
</gene>
<reference evidence="2 3" key="1">
    <citation type="submission" date="2022-09" db="EMBL/GenBank/DDBJ databases">
        <authorList>
            <person name="Palmer J.M."/>
        </authorList>
    </citation>
    <scope>NUCLEOTIDE SEQUENCE [LARGE SCALE GENOMIC DNA]</scope>
    <source>
        <strain evidence="2 3">DSM 7382</strain>
    </source>
</reference>
<protein>
    <recommendedName>
        <fullName evidence="1">HNH nuclease domain-containing protein</fullName>
    </recommendedName>
</protein>
<comment type="caution">
    <text evidence="2">The sequence shown here is derived from an EMBL/GenBank/DDBJ whole genome shotgun (WGS) entry which is preliminary data.</text>
</comment>
<name>A0AAW0FJ90_9APHY</name>
<dbReference type="InterPro" id="IPR003615">
    <property type="entry name" value="HNH_nuc"/>
</dbReference>
<evidence type="ECO:0000313" key="2">
    <source>
        <dbReference type="EMBL" id="KAK7680287.1"/>
    </source>
</evidence>
<proteinExistence type="predicted"/>